<feature type="non-terminal residue" evidence="1">
    <location>
        <position position="70"/>
    </location>
</feature>
<accession>A0AAN8FRC1</accession>
<gene>
    <name evidence="1" type="ORF">GCK32_019151</name>
    <name evidence="2" type="ORF">GCK32_019195</name>
</gene>
<dbReference type="AlphaFoldDB" id="A0AAN8FRC1"/>
<reference evidence="1 3" key="1">
    <citation type="submission" date="2019-10" db="EMBL/GenBank/DDBJ databases">
        <title>Assembly and Annotation for the nematode Trichostrongylus colubriformis.</title>
        <authorList>
            <person name="Martin J."/>
        </authorList>
    </citation>
    <scope>NUCLEOTIDE SEQUENCE [LARGE SCALE GENOMIC DNA]</scope>
    <source>
        <strain evidence="1">G859</strain>
        <tissue evidence="1">Whole worm</tissue>
    </source>
</reference>
<sequence>MFGSNRPPEQIVPRSDGTYKMLAILDPNVRLQHDINADPAVTEFLEMCTQREVNKRASIEDLFKHRYLAE</sequence>
<evidence type="ECO:0000313" key="3">
    <source>
        <dbReference type="Proteomes" id="UP001331761"/>
    </source>
</evidence>
<dbReference type="InterPro" id="IPR011009">
    <property type="entry name" value="Kinase-like_dom_sf"/>
</dbReference>
<evidence type="ECO:0000313" key="2">
    <source>
        <dbReference type="EMBL" id="KAK5985394.1"/>
    </source>
</evidence>
<protein>
    <submittedName>
        <fullName evidence="1">Uncharacterized protein</fullName>
    </submittedName>
</protein>
<dbReference type="EMBL" id="WIXE01001788">
    <property type="protein sequence ID" value="KAK5985394.1"/>
    <property type="molecule type" value="Genomic_DNA"/>
</dbReference>
<keyword evidence="3" id="KW-1185">Reference proteome</keyword>
<proteinExistence type="predicted"/>
<comment type="caution">
    <text evidence="1">The sequence shown here is derived from an EMBL/GenBank/DDBJ whole genome shotgun (WGS) entry which is preliminary data.</text>
</comment>
<name>A0AAN8FRC1_TRICO</name>
<evidence type="ECO:0000313" key="1">
    <source>
        <dbReference type="EMBL" id="KAK5968933.1"/>
    </source>
</evidence>
<organism evidence="1 3">
    <name type="scientific">Trichostrongylus colubriformis</name>
    <name type="common">Black scour worm</name>
    <dbReference type="NCBI Taxonomy" id="6319"/>
    <lineage>
        <taxon>Eukaryota</taxon>
        <taxon>Metazoa</taxon>
        <taxon>Ecdysozoa</taxon>
        <taxon>Nematoda</taxon>
        <taxon>Chromadorea</taxon>
        <taxon>Rhabditida</taxon>
        <taxon>Rhabditina</taxon>
        <taxon>Rhabditomorpha</taxon>
        <taxon>Strongyloidea</taxon>
        <taxon>Trichostrongylidae</taxon>
        <taxon>Trichostrongylus</taxon>
    </lineage>
</organism>
<dbReference type="Proteomes" id="UP001331761">
    <property type="component" value="Unassembled WGS sequence"/>
</dbReference>
<dbReference type="SUPFAM" id="SSF56112">
    <property type="entry name" value="Protein kinase-like (PK-like)"/>
    <property type="match status" value="1"/>
</dbReference>
<dbReference type="EMBL" id="WIXE01020815">
    <property type="protein sequence ID" value="KAK5968933.1"/>
    <property type="molecule type" value="Genomic_DNA"/>
</dbReference>